<organism evidence="10 11">
    <name type="scientific">Mycetocola manganoxydans</name>
    <dbReference type="NCBI Taxonomy" id="699879"/>
    <lineage>
        <taxon>Bacteria</taxon>
        <taxon>Bacillati</taxon>
        <taxon>Actinomycetota</taxon>
        <taxon>Actinomycetes</taxon>
        <taxon>Micrococcales</taxon>
        <taxon>Microbacteriaceae</taxon>
        <taxon>Mycetocola</taxon>
    </lineage>
</organism>
<keyword evidence="6 8" id="KW-0472">Membrane</keyword>
<dbReference type="InterPro" id="IPR000253">
    <property type="entry name" value="FHA_dom"/>
</dbReference>
<evidence type="ECO:0000256" key="6">
    <source>
        <dbReference type="ARBA" id="ARBA00023136"/>
    </source>
</evidence>
<evidence type="ECO:0000313" key="11">
    <source>
        <dbReference type="Proteomes" id="UP000270299"/>
    </source>
</evidence>
<feature type="transmembrane region" description="Helical" evidence="8">
    <location>
        <begin position="109"/>
        <end position="133"/>
    </location>
</feature>
<evidence type="ECO:0000256" key="7">
    <source>
        <dbReference type="SAM" id="MobiDB-lite"/>
    </source>
</evidence>
<evidence type="ECO:0000256" key="8">
    <source>
        <dbReference type="SAM" id="Phobius"/>
    </source>
</evidence>
<feature type="compositionally biased region" description="Low complexity" evidence="7">
    <location>
        <begin position="318"/>
        <end position="350"/>
    </location>
</feature>
<dbReference type="SUPFAM" id="SSF49879">
    <property type="entry name" value="SMAD/FHA domain"/>
    <property type="match status" value="1"/>
</dbReference>
<feature type="transmembrane region" description="Helical" evidence="8">
    <location>
        <begin position="66"/>
        <end position="89"/>
    </location>
</feature>
<dbReference type="Proteomes" id="UP000270299">
    <property type="component" value="Unassembled WGS sequence"/>
</dbReference>
<dbReference type="PROSITE" id="PS50006">
    <property type="entry name" value="FHA_DOMAIN"/>
    <property type="match status" value="1"/>
</dbReference>
<proteinExistence type="predicted"/>
<keyword evidence="4 8" id="KW-0812">Transmembrane</keyword>
<keyword evidence="5 8" id="KW-1133">Transmembrane helix</keyword>
<accession>A0A3L6ZVW7</accession>
<dbReference type="InterPro" id="IPR051791">
    <property type="entry name" value="Pra-immunoreactive"/>
</dbReference>
<dbReference type="AlphaFoldDB" id="A0A3L6ZVW7"/>
<dbReference type="Gene3D" id="2.60.200.20">
    <property type="match status" value="1"/>
</dbReference>
<keyword evidence="2" id="KW-1003">Cell membrane</keyword>
<dbReference type="InterPro" id="IPR010432">
    <property type="entry name" value="RDD"/>
</dbReference>
<dbReference type="PANTHER" id="PTHR36115">
    <property type="entry name" value="PROLINE-RICH ANTIGEN HOMOLOG-RELATED"/>
    <property type="match status" value="1"/>
</dbReference>
<evidence type="ECO:0000313" key="10">
    <source>
        <dbReference type="EMBL" id="RLP71948.1"/>
    </source>
</evidence>
<dbReference type="PANTHER" id="PTHR36115:SF6">
    <property type="entry name" value="PROLINE-RICH ANTIGEN HOMOLOG"/>
    <property type="match status" value="1"/>
</dbReference>
<name>A0A3L6ZVW7_9MICO</name>
<sequence length="471" mass="49290">MPALDDRPLQATTAYGPALRGQTQGATVTVSRDASLEPGFLPDGKPDSEYARELGLLAAGKGRRSLAFAFDAILWLTIASIGIFGTMPLWGDIRPDPDALSAIVRNDAFGTAIIFYVVSQGLLTVLGLVQLIMHGIRGVTFGKMIFKLRTVRVTTFAKPGFWRIVARALVMYLAAVVVPFLGAVVFLISPVWDPQGRGRGWHDRFVGAWMIDTKKGLDPTDAKALRLARKAATSTPVADLAPLPSLATRAGHAADVDFVPSARSSSGVIAAHASREPSVPLAPLEPWEAPVIGSPEAPGSPPPASSTAVPPAAPASPVPTSRVTESAHPVPTASTPPASTPLAESPARAVPAAAPARGSFSAELRFDDGIRVPVHGSGLLGRNPDPRPGEHIDHLIPVADATLQISKTHASFGFDEQGFWVSDRNSSNGTTVIPPSGDPVDLAVGQRLHLAPGTAVLIGGRRFTVELSSTS</sequence>
<evidence type="ECO:0000256" key="2">
    <source>
        <dbReference type="ARBA" id="ARBA00022475"/>
    </source>
</evidence>
<reference evidence="10 11" key="1">
    <citation type="submission" date="2018-10" db="EMBL/GenBank/DDBJ databases">
        <authorList>
            <person name="Li J."/>
        </authorList>
    </citation>
    <scope>NUCLEOTIDE SEQUENCE [LARGE SCALE GENOMIC DNA]</scope>
    <source>
        <strain evidence="10 11">CCTCC AB209002</strain>
    </source>
</reference>
<keyword evidence="11" id="KW-1185">Reference proteome</keyword>
<dbReference type="EMBL" id="RCUV01000006">
    <property type="protein sequence ID" value="RLP71948.1"/>
    <property type="molecule type" value="Genomic_DNA"/>
</dbReference>
<dbReference type="CDD" id="cd00060">
    <property type="entry name" value="FHA"/>
    <property type="match status" value="1"/>
</dbReference>
<comment type="subcellular location">
    <subcellularLocation>
        <location evidence="1">Cell membrane</location>
        <topology evidence="1">Multi-pass membrane protein</topology>
    </subcellularLocation>
</comment>
<evidence type="ECO:0000256" key="1">
    <source>
        <dbReference type="ARBA" id="ARBA00004651"/>
    </source>
</evidence>
<evidence type="ECO:0000256" key="5">
    <source>
        <dbReference type="ARBA" id="ARBA00022989"/>
    </source>
</evidence>
<protein>
    <submittedName>
        <fullName evidence="10">FHA domain-containing protein</fullName>
    </submittedName>
</protein>
<gene>
    <name evidence="10" type="ORF">D9V29_05805</name>
</gene>
<evidence type="ECO:0000256" key="4">
    <source>
        <dbReference type="ARBA" id="ARBA00022692"/>
    </source>
</evidence>
<keyword evidence="3" id="KW-0597">Phosphoprotein</keyword>
<evidence type="ECO:0000259" key="9">
    <source>
        <dbReference type="PROSITE" id="PS50006"/>
    </source>
</evidence>
<feature type="region of interest" description="Disordered" evidence="7">
    <location>
        <begin position="290"/>
        <end position="350"/>
    </location>
</feature>
<dbReference type="GO" id="GO:0005886">
    <property type="term" value="C:plasma membrane"/>
    <property type="evidence" value="ECO:0007669"/>
    <property type="project" value="UniProtKB-SubCell"/>
</dbReference>
<evidence type="ECO:0000256" key="3">
    <source>
        <dbReference type="ARBA" id="ARBA00022553"/>
    </source>
</evidence>
<dbReference type="Pfam" id="PF06271">
    <property type="entry name" value="RDD"/>
    <property type="match status" value="1"/>
</dbReference>
<dbReference type="Pfam" id="PF00498">
    <property type="entry name" value="FHA"/>
    <property type="match status" value="1"/>
</dbReference>
<dbReference type="InterPro" id="IPR008984">
    <property type="entry name" value="SMAD_FHA_dom_sf"/>
</dbReference>
<feature type="domain" description="FHA" evidence="9">
    <location>
        <begin position="378"/>
        <end position="432"/>
    </location>
</feature>
<comment type="caution">
    <text evidence="10">The sequence shown here is derived from an EMBL/GenBank/DDBJ whole genome shotgun (WGS) entry which is preliminary data.</text>
</comment>
<feature type="transmembrane region" description="Helical" evidence="8">
    <location>
        <begin position="169"/>
        <end position="192"/>
    </location>
</feature>